<comment type="caution">
    <text evidence="2">The sequence shown here is derived from an EMBL/GenBank/DDBJ whole genome shotgun (WGS) entry which is preliminary data.</text>
</comment>
<feature type="transmembrane region" description="Helical" evidence="1">
    <location>
        <begin position="175"/>
        <end position="196"/>
    </location>
</feature>
<feature type="transmembrane region" description="Helical" evidence="1">
    <location>
        <begin position="28"/>
        <end position="51"/>
    </location>
</feature>
<accession>A0A077LW18</accession>
<protein>
    <submittedName>
        <fullName evidence="2">Uncharacterized protein</fullName>
    </submittedName>
</protein>
<proteinExistence type="predicted"/>
<feature type="transmembrane region" description="Helical" evidence="1">
    <location>
        <begin position="72"/>
        <end position="93"/>
    </location>
</feature>
<evidence type="ECO:0000313" key="2">
    <source>
        <dbReference type="EMBL" id="CCH76135.1"/>
    </source>
</evidence>
<keyword evidence="1" id="KW-0812">Transmembrane</keyword>
<feature type="transmembrane region" description="Helical" evidence="1">
    <location>
        <begin position="146"/>
        <end position="169"/>
    </location>
</feature>
<keyword evidence="1" id="KW-0472">Membrane</keyword>
<feature type="transmembrane region" description="Helical" evidence="1">
    <location>
        <begin position="105"/>
        <end position="125"/>
    </location>
</feature>
<evidence type="ECO:0000256" key="1">
    <source>
        <dbReference type="SAM" id="Phobius"/>
    </source>
</evidence>
<evidence type="ECO:0000313" key="3">
    <source>
        <dbReference type="Proteomes" id="UP000035721"/>
    </source>
</evidence>
<dbReference type="OrthoDB" id="4842142at2"/>
<organism evidence="2 3">
    <name type="scientific">Nostocoides japonicum T1-X7</name>
    <dbReference type="NCBI Taxonomy" id="1194083"/>
    <lineage>
        <taxon>Bacteria</taxon>
        <taxon>Bacillati</taxon>
        <taxon>Actinomycetota</taxon>
        <taxon>Actinomycetes</taxon>
        <taxon>Micrococcales</taxon>
        <taxon>Intrasporangiaceae</taxon>
        <taxon>Nostocoides</taxon>
    </lineage>
</organism>
<dbReference type="Proteomes" id="UP000035721">
    <property type="component" value="Unassembled WGS sequence"/>
</dbReference>
<reference evidence="2 3" key="1">
    <citation type="journal article" date="2013" name="ISME J.">
        <title>A metabolic model for members of the genus Tetrasphaera involved in enhanced biological phosphorus removal.</title>
        <authorList>
            <person name="Kristiansen R."/>
            <person name="Nguyen H.T.T."/>
            <person name="Saunders A.M."/>
            <person name="Nielsen J.L."/>
            <person name="Wimmer R."/>
            <person name="Le V.Q."/>
            <person name="McIlroy S.J."/>
            <person name="Petrovski S."/>
            <person name="Seviour R.J."/>
            <person name="Calteau A."/>
            <person name="Nielsen K.L."/>
            <person name="Nielsen P.H."/>
        </authorList>
    </citation>
    <scope>NUCLEOTIDE SEQUENCE [LARGE SCALE GENOMIC DNA]</scope>
    <source>
        <strain evidence="2 3">T1-X7</strain>
    </source>
</reference>
<keyword evidence="3" id="KW-1185">Reference proteome</keyword>
<gene>
    <name evidence="2" type="ORF">BN12_1080012</name>
</gene>
<dbReference type="AlphaFoldDB" id="A0A077LW18"/>
<keyword evidence="1" id="KW-1133">Transmembrane helix</keyword>
<sequence>MPGGAAYGVVLSLVGVAAVTWCLDRPEVPLLMPAVAVLPCYLGFGAFAEGLRLLGDNAGTPPLLGIPPRQEATAHLVAPVVAFAVAGLVAAAGTAWADGVSGTRFGLSIAWVVPMCVILAGSHLLSAFRGQPPTSAFRPGTGPTMLLAWLALPAAAAVVVAGLFTWLAAHAAQPWGPLVWALAVAVLLLQIGLIRVRSVSESHRS</sequence>
<name>A0A077LW18_9MICO</name>
<dbReference type="EMBL" id="CAJB01000011">
    <property type="protein sequence ID" value="CCH76135.1"/>
    <property type="molecule type" value="Genomic_DNA"/>
</dbReference>